<dbReference type="PROSITE" id="PS50088">
    <property type="entry name" value="ANK_REPEAT"/>
    <property type="match status" value="1"/>
</dbReference>
<evidence type="ECO:0000256" key="5">
    <source>
        <dbReference type="SAM" id="MobiDB-lite"/>
    </source>
</evidence>
<reference evidence="6 7" key="1">
    <citation type="submission" date="2019-09" db="EMBL/GenBank/DDBJ databases">
        <title>Bird 10,000 Genomes (B10K) Project - Family phase.</title>
        <authorList>
            <person name="Zhang G."/>
        </authorList>
    </citation>
    <scope>NUCLEOTIDE SEQUENCE [LARGE SCALE GENOMIC DNA]</scope>
    <source>
        <strain evidence="6">B10K-DU-029-80</strain>
        <tissue evidence="6">Muscle</tissue>
    </source>
</reference>
<feature type="repeat" description="ANK" evidence="4">
    <location>
        <begin position="8"/>
        <end position="41"/>
    </location>
</feature>
<evidence type="ECO:0000256" key="3">
    <source>
        <dbReference type="ARBA" id="ARBA00023043"/>
    </source>
</evidence>
<dbReference type="SUPFAM" id="SSF48403">
    <property type="entry name" value="Ankyrin repeat"/>
    <property type="match status" value="1"/>
</dbReference>
<dbReference type="InterPro" id="IPR042637">
    <property type="entry name" value="AN34A/B/C"/>
</dbReference>
<feature type="non-terminal residue" evidence="6">
    <location>
        <position position="413"/>
    </location>
</feature>
<feature type="region of interest" description="Disordered" evidence="5">
    <location>
        <begin position="204"/>
        <end position="413"/>
    </location>
</feature>
<sequence>DPNIQDKSGKTALMHACLRGAGGDVVSLLLENGADPSLEDHSGASALVHAINADDKDVLQHLLNACRARGKEVIIITMDKSASGTKTAKQYLNIPPSLEFKERGPPEGCTAPSSAHPKTPVPAPSPVEKESSIFTPHSSQSVDTPSARAADEPPSTARRARLPQLKRLRSEPWGLVAPSALAASAHRDDVRVCADDEVIMGISDLSLSKKAPLARSGSSKSKDPSLFPPVDEQALRSAPAPGPLARKAAYEKGQGTHQRLPRRSTVPEELESIGSTSPAVAMDTLQRWRLGAEHHEGDPQPPGVPGLAEVGKVPSERRKLSASHLALLDGSRESLDGITGTSPGTSRRRPPGLLERRGSGTLLLDHISHTRPGHLPPLNINPNPPIPDIGSNGKASSPLAAGLKSLVPVAPSS</sequence>
<dbReference type="Gene3D" id="1.25.40.20">
    <property type="entry name" value="Ankyrin repeat-containing domain"/>
    <property type="match status" value="1"/>
</dbReference>
<evidence type="ECO:0000256" key="2">
    <source>
        <dbReference type="ARBA" id="ARBA00022737"/>
    </source>
</evidence>
<dbReference type="InterPro" id="IPR036770">
    <property type="entry name" value="Ankyrin_rpt-contain_sf"/>
</dbReference>
<dbReference type="Pfam" id="PF12796">
    <property type="entry name" value="Ank_2"/>
    <property type="match status" value="1"/>
</dbReference>
<dbReference type="PANTHER" id="PTHR24156:SF6">
    <property type="entry name" value="ANKYRIN REPEAT DOMAIN 34C"/>
    <property type="match status" value="1"/>
</dbReference>
<protein>
    <submittedName>
        <fullName evidence="6">AN34C protein</fullName>
    </submittedName>
</protein>
<comment type="caution">
    <text evidence="6">The sequence shown here is derived from an EMBL/GenBank/DDBJ whole genome shotgun (WGS) entry which is preliminary data.</text>
</comment>
<keyword evidence="2" id="KW-0677">Repeat</keyword>
<organism evidence="6 7">
    <name type="scientific">Pedionomus torquatus</name>
    <name type="common">Plains-wanderer</name>
    <dbReference type="NCBI Taxonomy" id="227192"/>
    <lineage>
        <taxon>Eukaryota</taxon>
        <taxon>Metazoa</taxon>
        <taxon>Chordata</taxon>
        <taxon>Craniata</taxon>
        <taxon>Vertebrata</taxon>
        <taxon>Euteleostomi</taxon>
        <taxon>Archelosauria</taxon>
        <taxon>Archosauria</taxon>
        <taxon>Dinosauria</taxon>
        <taxon>Saurischia</taxon>
        <taxon>Theropoda</taxon>
        <taxon>Coelurosauria</taxon>
        <taxon>Aves</taxon>
        <taxon>Neognathae</taxon>
        <taxon>Neoaves</taxon>
        <taxon>Charadriiformes</taxon>
        <taxon>Pedionomidae</taxon>
        <taxon>Pedionomus</taxon>
    </lineage>
</organism>
<proteinExistence type="inferred from homology"/>
<feature type="non-terminal residue" evidence="6">
    <location>
        <position position="1"/>
    </location>
</feature>
<dbReference type="EMBL" id="VZRU01001771">
    <property type="protein sequence ID" value="NWW43268.1"/>
    <property type="molecule type" value="Genomic_DNA"/>
</dbReference>
<dbReference type="InterPro" id="IPR002110">
    <property type="entry name" value="Ankyrin_rpt"/>
</dbReference>
<dbReference type="Proteomes" id="UP000565207">
    <property type="component" value="Unassembled WGS sequence"/>
</dbReference>
<evidence type="ECO:0000256" key="1">
    <source>
        <dbReference type="ARBA" id="ARBA00010029"/>
    </source>
</evidence>
<feature type="compositionally biased region" description="Polar residues" evidence="5">
    <location>
        <begin position="132"/>
        <end position="144"/>
    </location>
</feature>
<gene>
    <name evidence="6" type="primary">Ankrd34c</name>
    <name evidence="6" type="ORF">PEDTOR_R02097</name>
</gene>
<comment type="similarity">
    <text evidence="1">Belongs to the ANKRD34 family.</text>
</comment>
<keyword evidence="3 4" id="KW-0040">ANK repeat</keyword>
<evidence type="ECO:0000313" key="6">
    <source>
        <dbReference type="EMBL" id="NWW43268.1"/>
    </source>
</evidence>
<keyword evidence="7" id="KW-1185">Reference proteome</keyword>
<dbReference type="AlphaFoldDB" id="A0A7K6N3A1"/>
<feature type="region of interest" description="Disordered" evidence="5">
    <location>
        <begin position="85"/>
        <end position="165"/>
    </location>
</feature>
<accession>A0A7K6N3A1</accession>
<evidence type="ECO:0000313" key="7">
    <source>
        <dbReference type="Proteomes" id="UP000565207"/>
    </source>
</evidence>
<evidence type="ECO:0000256" key="4">
    <source>
        <dbReference type="PROSITE-ProRule" id="PRU00023"/>
    </source>
</evidence>
<dbReference type="PROSITE" id="PS50297">
    <property type="entry name" value="ANK_REP_REGION"/>
    <property type="match status" value="1"/>
</dbReference>
<dbReference type="SMART" id="SM00248">
    <property type="entry name" value="ANK"/>
    <property type="match status" value="2"/>
</dbReference>
<dbReference type="PANTHER" id="PTHR24156">
    <property type="entry name" value="ANK_REP_REGION DOMAIN-CONTAINING PROTEIN"/>
    <property type="match status" value="1"/>
</dbReference>
<name>A0A7K6N3A1_PEDTO</name>